<dbReference type="PANTHER" id="PTHR43194">
    <property type="entry name" value="HYDROLASE ALPHA/BETA FOLD FAMILY"/>
    <property type="match status" value="1"/>
</dbReference>
<gene>
    <name evidence="2" type="ORF">HK107_07740</name>
</gene>
<dbReference type="InterPro" id="IPR050228">
    <property type="entry name" value="Carboxylesterase_BioH"/>
</dbReference>
<dbReference type="SUPFAM" id="SSF53474">
    <property type="entry name" value="alpha/beta-Hydrolases"/>
    <property type="match status" value="1"/>
</dbReference>
<dbReference type="EMBL" id="JABFCX010000002">
    <property type="protein sequence ID" value="NNU16210.1"/>
    <property type="molecule type" value="Genomic_DNA"/>
</dbReference>
<comment type="caution">
    <text evidence="2">The sequence shown here is derived from an EMBL/GenBank/DDBJ whole genome shotgun (WGS) entry which is preliminary data.</text>
</comment>
<dbReference type="RefSeq" id="WP_173198257.1">
    <property type="nucleotide sequence ID" value="NZ_JABFCX010000002.1"/>
</dbReference>
<proteinExistence type="predicted"/>
<dbReference type="Gene3D" id="3.40.50.1820">
    <property type="entry name" value="alpha/beta hydrolase"/>
    <property type="match status" value="1"/>
</dbReference>
<dbReference type="InterPro" id="IPR000073">
    <property type="entry name" value="AB_hydrolase_1"/>
</dbReference>
<dbReference type="Pfam" id="PF00561">
    <property type="entry name" value="Abhydrolase_1"/>
    <property type="match status" value="1"/>
</dbReference>
<dbReference type="PANTHER" id="PTHR43194:SF2">
    <property type="entry name" value="PEROXISOMAL MEMBRANE PROTEIN LPX1"/>
    <property type="match status" value="1"/>
</dbReference>
<sequence length="302" mass="34029">MEAPQLPDEGLLHEEEVRIRSFSLKLRIWGDRSKPLVILQHGGKDHGRSWDWTVARLLDHYCVAVPDLRGHGDSDWSPSRGYDTMDYVTDMAFVVEHLKGMGFAPPFHFVGHSLGGNIVLHHAAAQPGLVRSLTAIEGLGFSQSSLDDRMKTPTHERMAEYLKGVTALASKQARQVASVDVGARRLRSIHPDLPEEMVRHLARHNMREEGESFVWKPDPLLGVWPPRPIPPAEYMPVYASIGAPILVMYGDKSWATNPAEDGRMDQLPGAELISFEDAGHWLHHDRFEDFIGHLRRFLEAHP</sequence>
<dbReference type="AlphaFoldDB" id="A0A7Y3RLI1"/>
<dbReference type="InterPro" id="IPR029058">
    <property type="entry name" value="AB_hydrolase_fold"/>
</dbReference>
<keyword evidence="3" id="KW-1185">Reference proteome</keyword>
<keyword evidence="2" id="KW-0378">Hydrolase</keyword>
<evidence type="ECO:0000259" key="1">
    <source>
        <dbReference type="Pfam" id="PF00561"/>
    </source>
</evidence>
<reference evidence="2 3" key="1">
    <citation type="submission" date="2020-05" db="EMBL/GenBank/DDBJ databases">
        <title>Parvularcula mediterraneae sp. nov., isolated from polypropylene straw from shallow seawater of the seashore of Laganas in Zakynthos island, Greece.</title>
        <authorList>
            <person name="Szabo I."/>
            <person name="Al-Omari J."/>
            <person name="Rado J."/>
            <person name="Szerdahelyi G.S."/>
        </authorList>
    </citation>
    <scope>NUCLEOTIDE SEQUENCE [LARGE SCALE GENOMIC DNA]</scope>
    <source>
        <strain evidence="2 3">ZS-1/3</strain>
    </source>
</reference>
<feature type="domain" description="AB hydrolase-1" evidence="1">
    <location>
        <begin position="35"/>
        <end position="286"/>
    </location>
</feature>
<accession>A0A7Y3RLI1</accession>
<evidence type="ECO:0000313" key="3">
    <source>
        <dbReference type="Proteomes" id="UP000536835"/>
    </source>
</evidence>
<evidence type="ECO:0000313" key="2">
    <source>
        <dbReference type="EMBL" id="NNU16210.1"/>
    </source>
</evidence>
<dbReference type="Proteomes" id="UP000536835">
    <property type="component" value="Unassembled WGS sequence"/>
</dbReference>
<protein>
    <submittedName>
        <fullName evidence="2">Alpha/beta hydrolase</fullName>
    </submittedName>
</protein>
<dbReference type="GO" id="GO:0016787">
    <property type="term" value="F:hydrolase activity"/>
    <property type="evidence" value="ECO:0007669"/>
    <property type="project" value="UniProtKB-KW"/>
</dbReference>
<name>A0A7Y3RLI1_9PROT</name>
<organism evidence="2 3">
    <name type="scientific">Parvularcula mediterranea</name>
    <dbReference type="NCBI Taxonomy" id="2732508"/>
    <lineage>
        <taxon>Bacteria</taxon>
        <taxon>Pseudomonadati</taxon>
        <taxon>Pseudomonadota</taxon>
        <taxon>Alphaproteobacteria</taxon>
        <taxon>Parvularculales</taxon>
        <taxon>Parvularculaceae</taxon>
        <taxon>Parvularcula</taxon>
    </lineage>
</organism>